<protein>
    <recommendedName>
        <fullName evidence="4">RDD family protein</fullName>
    </recommendedName>
</protein>
<feature type="transmembrane region" description="Helical" evidence="1">
    <location>
        <begin position="12"/>
        <end position="33"/>
    </location>
</feature>
<keyword evidence="1" id="KW-1133">Transmembrane helix</keyword>
<dbReference type="RefSeq" id="WP_248209156.1">
    <property type="nucleotide sequence ID" value="NZ_JALNMH010000008.1"/>
</dbReference>
<keyword evidence="1" id="KW-0812">Transmembrane</keyword>
<feature type="transmembrane region" description="Helical" evidence="1">
    <location>
        <begin position="45"/>
        <end position="71"/>
    </location>
</feature>
<evidence type="ECO:0000313" key="3">
    <source>
        <dbReference type="Proteomes" id="UP001431449"/>
    </source>
</evidence>
<feature type="transmembrane region" description="Helical" evidence="1">
    <location>
        <begin position="242"/>
        <end position="262"/>
    </location>
</feature>
<organism evidence="2 3">
    <name type="scientific">Pseudomarimonas salicorniae</name>
    <dbReference type="NCBI Taxonomy" id="2933270"/>
    <lineage>
        <taxon>Bacteria</taxon>
        <taxon>Pseudomonadati</taxon>
        <taxon>Pseudomonadota</taxon>
        <taxon>Gammaproteobacteria</taxon>
        <taxon>Lysobacterales</taxon>
        <taxon>Lysobacteraceae</taxon>
        <taxon>Pseudomarimonas</taxon>
    </lineage>
</organism>
<comment type="caution">
    <text evidence="2">The sequence shown here is derived from an EMBL/GenBank/DDBJ whole genome shotgun (WGS) entry which is preliminary data.</text>
</comment>
<feature type="transmembrane region" description="Helical" evidence="1">
    <location>
        <begin position="130"/>
        <end position="155"/>
    </location>
</feature>
<gene>
    <name evidence="2" type="ORF">M0G41_10635</name>
</gene>
<keyword evidence="1" id="KW-0472">Membrane</keyword>
<evidence type="ECO:0000256" key="1">
    <source>
        <dbReference type="SAM" id="Phobius"/>
    </source>
</evidence>
<feature type="transmembrane region" description="Helical" evidence="1">
    <location>
        <begin position="210"/>
        <end position="230"/>
    </location>
</feature>
<feature type="transmembrane region" description="Helical" evidence="1">
    <location>
        <begin position="175"/>
        <end position="198"/>
    </location>
</feature>
<keyword evidence="3" id="KW-1185">Reference proteome</keyword>
<dbReference type="EMBL" id="JALNMH010000008">
    <property type="protein sequence ID" value="MCK7594127.1"/>
    <property type="molecule type" value="Genomic_DNA"/>
</dbReference>
<name>A0ABT0GHU6_9GAMM</name>
<accession>A0ABT0GHU6</accession>
<sequence>MSFERLRERTDELELIISGLSLFALVSMPGWLWSAYETYVPRMSLGIAAASAVLVPIASAMCLTMALLFVLHLAVRAHWVGLIGLKAVFPHGVRWERIGGIGRLTTARLRRRLPSLDQGIARADLVASTLFSLITFSAMALAVLGFWLLLLFLIAGMFGPALGGTNTFVNTAMGWFILFFFGAPLLRWLLDGVLLRWLPERMQVAPLRALVHLAAWVEGLFFPARLLGSIRLTLQSNLSPRLFFILFMAGVMGVTVLANISFQRARQFDALDSQRYVTGGDIAGGMRSAYYESQRIGRDALLPRPLIPDPVIETAWLPLFLPYVSLLDDPLLDRRCAPREEGAGPAFGFDPSDSDAEAIEREARRDAAARSAADCLSSIWEVSLDGRPQSLEGFMVTERADLGLRGLSGWLPLNGLTPGPHRLVIVWRPRPEQDELVEDYVPQRMRHVIPFLWSPEAAALPAEPPLP</sequence>
<reference evidence="2" key="1">
    <citation type="submission" date="2022-04" db="EMBL/GenBank/DDBJ databases">
        <title>Lysobacter sp. CAU 1642 isolated from sea sand.</title>
        <authorList>
            <person name="Kim W."/>
        </authorList>
    </citation>
    <scope>NUCLEOTIDE SEQUENCE</scope>
    <source>
        <strain evidence="2">CAU 1642</strain>
    </source>
</reference>
<dbReference type="Proteomes" id="UP001431449">
    <property type="component" value="Unassembled WGS sequence"/>
</dbReference>
<evidence type="ECO:0008006" key="4">
    <source>
        <dbReference type="Google" id="ProtNLM"/>
    </source>
</evidence>
<proteinExistence type="predicted"/>
<evidence type="ECO:0000313" key="2">
    <source>
        <dbReference type="EMBL" id="MCK7594127.1"/>
    </source>
</evidence>